<evidence type="ECO:0000256" key="8">
    <source>
        <dbReference type="ARBA" id="ARBA00049934"/>
    </source>
</evidence>
<comment type="cofactor">
    <cofactor evidence="8">
        <name>tungstopterin</name>
        <dbReference type="ChEBI" id="CHEBI:30402"/>
    </cofactor>
</comment>
<sequence length="604" mass="65150">MNGYADRILYVDLTRSSTETRPYPEDWKRRYIGGRGLGIRLLTEMVDPIIDPLGAENVLIFATGPIAGSGFPIGSRYDVITKSPLTGTCTSANSGGKFGTAMKRAGYDAVIFTGRSEKPVYLFLDNGGAELRDASDLWGKTTSETATAVQQEHDDPGIKVACIGPAGERLSRIAAVMNENSRAAGRGGVGAVMGSKNLKAIAARGKESIGVADREAFLRLKGEIGSKIRENAISGGGLSRFGTAVLVNIINENYILPVRNFQESHFPNAEAVSGEHMTETILTGKMGCQACVIQCGREVEIEGKQMEGPEYETIWAFGPDCGIDDLAMITKANQRCNDLGLDTISTGATIACAMELSEKGYLGEEIRFGDAAKMYDLVRMIAYREGIGDELAEGSYRFAEKYGHPELSMSAKRQELPAYDPRGLQGHGLEYATSVRGGDHVYGYMIAPEVLGSPEKLDPYTSEGKAVWTKILQDLTAVIDSSGSCLFTSFPLGAGDYAAMIAAVTGFAIDGDGVLAIGDRIWNMQKIFNLKAGFGKEDDTLPPRLLNEPLTEGAPEGRVWERQPLLDEYYRARGWDTEGRPTAEKLRELGIESLAPEAAGIPGR</sequence>
<evidence type="ECO:0000256" key="2">
    <source>
        <dbReference type="ARBA" id="ARBA00011032"/>
    </source>
</evidence>
<dbReference type="GO" id="GO:0016625">
    <property type="term" value="F:oxidoreductase activity, acting on the aldehyde or oxo group of donors, iron-sulfur protein as acceptor"/>
    <property type="evidence" value="ECO:0007669"/>
    <property type="project" value="InterPro"/>
</dbReference>
<dbReference type="SUPFAM" id="SSF56228">
    <property type="entry name" value="Aldehyde ferredoxin oxidoreductase, N-terminal domain"/>
    <property type="match status" value="1"/>
</dbReference>
<dbReference type="SUPFAM" id="SSF48310">
    <property type="entry name" value="Aldehyde ferredoxin oxidoreductase, C-terminal domains"/>
    <property type="match status" value="1"/>
</dbReference>
<comment type="cofactor">
    <cofactor evidence="1">
        <name>[4Fe-4S] cluster</name>
        <dbReference type="ChEBI" id="CHEBI:49883"/>
    </cofactor>
</comment>
<evidence type="ECO:0000313" key="11">
    <source>
        <dbReference type="Proteomes" id="UP000290932"/>
    </source>
</evidence>
<evidence type="ECO:0000256" key="7">
    <source>
        <dbReference type="ARBA" id="ARBA00023014"/>
    </source>
</evidence>
<name>A0A498H4L6_9EURY</name>
<dbReference type="Gene3D" id="1.10.569.10">
    <property type="entry name" value="Aldehyde Ferredoxin Oxidoreductase Protein, subunit A, domain 2"/>
    <property type="match status" value="1"/>
</dbReference>
<dbReference type="InterPro" id="IPR013983">
    <property type="entry name" value="Ald_Fedxn_OxRdtase_N"/>
</dbReference>
<evidence type="ECO:0000313" key="10">
    <source>
        <dbReference type="EMBL" id="RXE56988.1"/>
    </source>
</evidence>
<dbReference type="InterPro" id="IPR051919">
    <property type="entry name" value="W-dependent_AOR"/>
</dbReference>
<evidence type="ECO:0000256" key="4">
    <source>
        <dbReference type="ARBA" id="ARBA00022723"/>
    </source>
</evidence>
<evidence type="ECO:0000256" key="5">
    <source>
        <dbReference type="ARBA" id="ARBA00023002"/>
    </source>
</evidence>
<feature type="domain" description="Aldehyde ferredoxin oxidoreductase N-terminal" evidence="9">
    <location>
        <begin position="4"/>
        <end position="207"/>
    </location>
</feature>
<dbReference type="Proteomes" id="UP000290932">
    <property type="component" value="Unassembled WGS sequence"/>
</dbReference>
<keyword evidence="7" id="KW-0411">Iron-sulfur</keyword>
<dbReference type="SMART" id="SM00790">
    <property type="entry name" value="AFOR_N"/>
    <property type="match status" value="1"/>
</dbReference>
<comment type="similarity">
    <text evidence="2">Belongs to the AOR/FOR family.</text>
</comment>
<dbReference type="GO" id="GO:0051539">
    <property type="term" value="F:4 iron, 4 sulfur cluster binding"/>
    <property type="evidence" value="ECO:0007669"/>
    <property type="project" value="UniProtKB-KW"/>
</dbReference>
<evidence type="ECO:0000256" key="1">
    <source>
        <dbReference type="ARBA" id="ARBA00001966"/>
    </source>
</evidence>
<dbReference type="InterPro" id="IPR001203">
    <property type="entry name" value="OxRdtase_Ald_Fedxn_C"/>
</dbReference>
<evidence type="ECO:0000256" key="3">
    <source>
        <dbReference type="ARBA" id="ARBA00022485"/>
    </source>
</evidence>
<keyword evidence="11" id="KW-1185">Reference proteome</keyword>
<dbReference type="OrthoDB" id="30771at2157"/>
<dbReference type="RefSeq" id="WP_128692741.1">
    <property type="nucleotide sequence ID" value="NZ_LHQS01000001.1"/>
</dbReference>
<keyword evidence="6" id="KW-0408">Iron</keyword>
<dbReference type="Pfam" id="PF01314">
    <property type="entry name" value="AFOR_C"/>
    <property type="match status" value="1"/>
</dbReference>
<dbReference type="InterPro" id="IPR036503">
    <property type="entry name" value="Ald_Fedxn_OxRdtase_N_sf"/>
</dbReference>
<dbReference type="PANTHER" id="PTHR30038">
    <property type="entry name" value="ALDEHYDE FERREDOXIN OXIDOREDUCTASE"/>
    <property type="match status" value="1"/>
</dbReference>
<dbReference type="Gene3D" id="3.60.9.10">
    <property type="entry name" value="Aldehyde ferredoxin oxidoreductase, N-terminal domain"/>
    <property type="match status" value="1"/>
</dbReference>
<dbReference type="Gene3D" id="1.10.599.10">
    <property type="entry name" value="Aldehyde Ferredoxin Oxidoreductase Protein, subunit A, domain 3"/>
    <property type="match status" value="1"/>
</dbReference>
<dbReference type="InterPro" id="IPR013985">
    <property type="entry name" value="Ald_Fedxn_OxRdtase_dom3"/>
</dbReference>
<proteinExistence type="inferred from homology"/>
<dbReference type="InterPro" id="IPR013984">
    <property type="entry name" value="Ald_Fedxn_OxRdtase_dom2"/>
</dbReference>
<organism evidence="10 11">
    <name type="scientific">Methanoculleus taiwanensis</name>
    <dbReference type="NCBI Taxonomy" id="1550565"/>
    <lineage>
        <taxon>Archaea</taxon>
        <taxon>Methanobacteriati</taxon>
        <taxon>Methanobacteriota</taxon>
        <taxon>Stenosarchaea group</taxon>
        <taxon>Methanomicrobia</taxon>
        <taxon>Methanomicrobiales</taxon>
        <taxon>Methanomicrobiaceae</taxon>
        <taxon>Methanoculleus</taxon>
    </lineage>
</organism>
<protein>
    <submittedName>
        <fullName evidence="10">Aldehyde:ferredoxin oxidoreductase</fullName>
    </submittedName>
</protein>
<dbReference type="InterPro" id="IPR036021">
    <property type="entry name" value="Tungsten_al_ferr_oxy-like_C"/>
</dbReference>
<comment type="caution">
    <text evidence="10">The sequence shown here is derived from an EMBL/GenBank/DDBJ whole genome shotgun (WGS) entry which is preliminary data.</text>
</comment>
<dbReference type="PANTHER" id="PTHR30038:SF0">
    <property type="entry name" value="TUNGSTEN-CONTAINING ALDEHYDE FERREDOXIN OXIDOREDUCTASE"/>
    <property type="match status" value="1"/>
</dbReference>
<evidence type="ECO:0000256" key="6">
    <source>
        <dbReference type="ARBA" id="ARBA00023004"/>
    </source>
</evidence>
<keyword evidence="4" id="KW-0479">Metal-binding</keyword>
<dbReference type="EMBL" id="LHQS01000001">
    <property type="protein sequence ID" value="RXE56988.1"/>
    <property type="molecule type" value="Genomic_DNA"/>
</dbReference>
<evidence type="ECO:0000259" key="9">
    <source>
        <dbReference type="SMART" id="SM00790"/>
    </source>
</evidence>
<gene>
    <name evidence="10" type="ORF">ABH15_02290</name>
</gene>
<keyword evidence="5" id="KW-0560">Oxidoreductase</keyword>
<dbReference type="GO" id="GO:0046872">
    <property type="term" value="F:metal ion binding"/>
    <property type="evidence" value="ECO:0007669"/>
    <property type="project" value="UniProtKB-KW"/>
</dbReference>
<accession>A0A498H4L6</accession>
<reference evidence="10 11" key="1">
    <citation type="journal article" date="2015" name="Int. J. Syst. Evol. Microbiol.">
        <title>Methanoculleus taiwanensis sp. nov., a methanogen isolated from deep marine sediment at the deformation front area near Taiwan.</title>
        <authorList>
            <person name="Weng C.Y."/>
            <person name="Chen S.C."/>
            <person name="Lai M.C."/>
            <person name="Wu S.Y."/>
            <person name="Lin S."/>
            <person name="Yang T.F."/>
            <person name="Chen P.C."/>
        </authorList>
    </citation>
    <scope>NUCLEOTIDE SEQUENCE [LARGE SCALE GENOMIC DNA]</scope>
    <source>
        <strain evidence="10 11">CYW4</strain>
    </source>
</reference>
<dbReference type="Pfam" id="PF02730">
    <property type="entry name" value="AFOR_N"/>
    <property type="match status" value="1"/>
</dbReference>
<keyword evidence="3" id="KW-0004">4Fe-4S</keyword>
<dbReference type="GO" id="GO:0009055">
    <property type="term" value="F:electron transfer activity"/>
    <property type="evidence" value="ECO:0007669"/>
    <property type="project" value="InterPro"/>
</dbReference>
<dbReference type="AlphaFoldDB" id="A0A498H4L6"/>